<dbReference type="InterPro" id="IPR011006">
    <property type="entry name" value="CheY-like_superfamily"/>
</dbReference>
<dbReference type="PRINTS" id="PR00038">
    <property type="entry name" value="HTHLUXR"/>
</dbReference>
<dbReference type="CDD" id="cd06170">
    <property type="entry name" value="LuxR_C_like"/>
    <property type="match status" value="1"/>
</dbReference>
<dbReference type="SMART" id="SM00448">
    <property type="entry name" value="REC"/>
    <property type="match status" value="1"/>
</dbReference>
<dbReference type="GO" id="GO:0000160">
    <property type="term" value="P:phosphorelay signal transduction system"/>
    <property type="evidence" value="ECO:0007669"/>
    <property type="project" value="InterPro"/>
</dbReference>
<feature type="domain" description="HTH luxR-type" evidence="6">
    <location>
        <begin position="159"/>
        <end position="224"/>
    </location>
</feature>
<name>A0A1T4XKG4_9BACT</name>
<dbReference type="GO" id="GO:0003677">
    <property type="term" value="F:DNA binding"/>
    <property type="evidence" value="ECO:0007669"/>
    <property type="project" value="UniProtKB-KW"/>
</dbReference>
<dbReference type="Gene3D" id="3.40.50.2300">
    <property type="match status" value="1"/>
</dbReference>
<dbReference type="AlphaFoldDB" id="A0A1T4XKG4"/>
<keyword evidence="4" id="KW-0804">Transcription</keyword>
<dbReference type="PANTHER" id="PTHR43214">
    <property type="entry name" value="TWO-COMPONENT RESPONSE REGULATOR"/>
    <property type="match status" value="1"/>
</dbReference>
<keyword evidence="9" id="KW-1185">Reference proteome</keyword>
<evidence type="ECO:0000256" key="5">
    <source>
        <dbReference type="PROSITE-ProRule" id="PRU00169"/>
    </source>
</evidence>
<sequence>MAYAQSPSDAPLHKPRRVAIVDDHTMMRGGMKVFIDSLPDFDCCWTSEDARDAMLQLENERPDILIMDITLPDRNGIEVVKDIHALYPELPILMMSMHDETYYALRALKAGAKGYVMKNVSHDIYERALHRIADGGTWLSEAMSEQMIKVYTNGPRRDSDDGLEVLTDREFEVFQLIGEGKSTHQVADALHISTKTVDVHRSNIRTKLKMEDGSAVVRFAIRWIESRRAVAQA</sequence>
<dbReference type="SUPFAM" id="SSF52172">
    <property type="entry name" value="CheY-like"/>
    <property type="match status" value="1"/>
</dbReference>
<dbReference type="InterPro" id="IPR039420">
    <property type="entry name" value="WalR-like"/>
</dbReference>
<accession>A0A1T4XKG4</accession>
<evidence type="ECO:0000256" key="4">
    <source>
        <dbReference type="ARBA" id="ARBA00023163"/>
    </source>
</evidence>
<dbReference type="InterPro" id="IPR001789">
    <property type="entry name" value="Sig_transdc_resp-reg_receiver"/>
</dbReference>
<evidence type="ECO:0000313" key="8">
    <source>
        <dbReference type="EMBL" id="SKA89605.1"/>
    </source>
</evidence>
<gene>
    <name evidence="8" type="ORF">SAMN02745166_01594</name>
</gene>
<dbReference type="OrthoDB" id="185403at2"/>
<feature type="modified residue" description="4-aspartylphosphate" evidence="5">
    <location>
        <position position="68"/>
    </location>
</feature>
<dbReference type="PROSITE" id="PS00622">
    <property type="entry name" value="HTH_LUXR_1"/>
    <property type="match status" value="1"/>
</dbReference>
<dbReference type="CDD" id="cd17535">
    <property type="entry name" value="REC_NarL-like"/>
    <property type="match status" value="1"/>
</dbReference>
<proteinExistence type="predicted"/>
<dbReference type="GO" id="GO:0006355">
    <property type="term" value="P:regulation of DNA-templated transcription"/>
    <property type="evidence" value="ECO:0007669"/>
    <property type="project" value="InterPro"/>
</dbReference>
<organism evidence="8 9">
    <name type="scientific">Prosthecobacter debontii</name>
    <dbReference type="NCBI Taxonomy" id="48467"/>
    <lineage>
        <taxon>Bacteria</taxon>
        <taxon>Pseudomonadati</taxon>
        <taxon>Verrucomicrobiota</taxon>
        <taxon>Verrucomicrobiia</taxon>
        <taxon>Verrucomicrobiales</taxon>
        <taxon>Verrucomicrobiaceae</taxon>
        <taxon>Prosthecobacter</taxon>
    </lineage>
</organism>
<dbReference type="EMBL" id="FUYE01000004">
    <property type="protein sequence ID" value="SKA89605.1"/>
    <property type="molecule type" value="Genomic_DNA"/>
</dbReference>
<evidence type="ECO:0000256" key="3">
    <source>
        <dbReference type="ARBA" id="ARBA00023125"/>
    </source>
</evidence>
<dbReference type="Pfam" id="PF00196">
    <property type="entry name" value="GerE"/>
    <property type="match status" value="1"/>
</dbReference>
<dbReference type="Pfam" id="PF00072">
    <property type="entry name" value="Response_reg"/>
    <property type="match status" value="1"/>
</dbReference>
<dbReference type="PROSITE" id="PS50110">
    <property type="entry name" value="RESPONSE_REGULATORY"/>
    <property type="match status" value="1"/>
</dbReference>
<dbReference type="PROSITE" id="PS50043">
    <property type="entry name" value="HTH_LUXR_2"/>
    <property type="match status" value="1"/>
</dbReference>
<dbReference type="InterPro" id="IPR058245">
    <property type="entry name" value="NreC/VraR/RcsB-like_REC"/>
</dbReference>
<evidence type="ECO:0000256" key="2">
    <source>
        <dbReference type="ARBA" id="ARBA00023015"/>
    </source>
</evidence>
<evidence type="ECO:0000256" key="1">
    <source>
        <dbReference type="ARBA" id="ARBA00022553"/>
    </source>
</evidence>
<dbReference type="Proteomes" id="UP000190774">
    <property type="component" value="Unassembled WGS sequence"/>
</dbReference>
<reference evidence="9" key="1">
    <citation type="submission" date="2017-02" db="EMBL/GenBank/DDBJ databases">
        <authorList>
            <person name="Varghese N."/>
            <person name="Submissions S."/>
        </authorList>
    </citation>
    <scope>NUCLEOTIDE SEQUENCE [LARGE SCALE GENOMIC DNA]</scope>
    <source>
        <strain evidence="9">ATCC 700200</strain>
    </source>
</reference>
<keyword evidence="1 5" id="KW-0597">Phosphoprotein</keyword>
<keyword evidence="3" id="KW-0238">DNA-binding</keyword>
<dbReference type="InterPro" id="IPR000792">
    <property type="entry name" value="Tscrpt_reg_LuxR_C"/>
</dbReference>
<dbReference type="STRING" id="48467.SAMN02745166_01594"/>
<dbReference type="SUPFAM" id="SSF46894">
    <property type="entry name" value="C-terminal effector domain of the bipartite response regulators"/>
    <property type="match status" value="1"/>
</dbReference>
<evidence type="ECO:0000313" key="9">
    <source>
        <dbReference type="Proteomes" id="UP000190774"/>
    </source>
</evidence>
<evidence type="ECO:0000259" key="6">
    <source>
        <dbReference type="PROSITE" id="PS50043"/>
    </source>
</evidence>
<dbReference type="InterPro" id="IPR016032">
    <property type="entry name" value="Sig_transdc_resp-reg_C-effctor"/>
</dbReference>
<evidence type="ECO:0000259" key="7">
    <source>
        <dbReference type="PROSITE" id="PS50110"/>
    </source>
</evidence>
<dbReference type="SMART" id="SM00421">
    <property type="entry name" value="HTH_LUXR"/>
    <property type="match status" value="1"/>
</dbReference>
<dbReference type="RefSeq" id="WP_078812784.1">
    <property type="nucleotide sequence ID" value="NZ_FUYE01000004.1"/>
</dbReference>
<dbReference type="PANTHER" id="PTHR43214:SF41">
    <property type="entry name" value="NITRATE_NITRITE RESPONSE REGULATOR PROTEIN NARP"/>
    <property type="match status" value="1"/>
</dbReference>
<protein>
    <submittedName>
        <fullName evidence="8">Two component transcriptional regulator, LuxR family</fullName>
    </submittedName>
</protein>
<feature type="domain" description="Response regulatory" evidence="7">
    <location>
        <begin position="17"/>
        <end position="133"/>
    </location>
</feature>
<keyword evidence="2" id="KW-0805">Transcription regulation</keyword>